<gene>
    <name evidence="13" type="ORF">N0V93_009849</name>
</gene>
<protein>
    <recommendedName>
        <fullName evidence="9">tRNA (guanine(10)-N(2))-methyltransferase</fullName>
        <ecNumber evidence="9">2.1.1.214</ecNumber>
    </recommendedName>
</protein>
<keyword evidence="5 10" id="KW-0808">Transferase</keyword>
<dbReference type="GO" id="GO:0005737">
    <property type="term" value="C:cytoplasm"/>
    <property type="evidence" value="ECO:0007669"/>
    <property type="project" value="UniProtKB-SubCell"/>
</dbReference>
<accession>A0A9W9CSP6</accession>
<dbReference type="OrthoDB" id="296065at2759"/>
<keyword evidence="4 10" id="KW-0489">Methyltransferase</keyword>
<evidence type="ECO:0000256" key="2">
    <source>
        <dbReference type="ARBA" id="ARBA00022490"/>
    </source>
</evidence>
<evidence type="ECO:0000256" key="5">
    <source>
        <dbReference type="ARBA" id="ARBA00022679"/>
    </source>
</evidence>
<keyword evidence="6 10" id="KW-0949">S-adenosyl-L-methionine</keyword>
<evidence type="ECO:0000256" key="8">
    <source>
        <dbReference type="ARBA" id="ARBA00022884"/>
    </source>
</evidence>
<dbReference type="GO" id="GO:0000049">
    <property type="term" value="F:tRNA binding"/>
    <property type="evidence" value="ECO:0007669"/>
    <property type="project" value="UniProtKB-UniRule"/>
</dbReference>
<evidence type="ECO:0000256" key="11">
    <source>
        <dbReference type="SAM" id="MobiDB-lite"/>
    </source>
</evidence>
<name>A0A9W9CSP6_9PEZI</name>
<dbReference type="PANTHER" id="PTHR13370:SF3">
    <property type="entry name" value="TRNA (GUANINE(10)-N2)-METHYLTRANSFERASE HOMOLOG"/>
    <property type="match status" value="1"/>
</dbReference>
<dbReference type="EMBL" id="JAPEVB010000007">
    <property type="protein sequence ID" value="KAJ4385421.1"/>
    <property type="molecule type" value="Genomic_DNA"/>
</dbReference>
<feature type="domain" description="tRNA (guanine(10)-N(2))-methyltransferase TRMT11 N-terminal" evidence="12">
    <location>
        <begin position="24"/>
        <end position="191"/>
    </location>
</feature>
<dbReference type="SUPFAM" id="SSF53335">
    <property type="entry name" value="S-adenosyl-L-methionine-dependent methyltransferases"/>
    <property type="match status" value="1"/>
</dbReference>
<keyword evidence="14" id="KW-1185">Reference proteome</keyword>
<comment type="caution">
    <text evidence="13">The sequence shown here is derived from an EMBL/GenBank/DDBJ whole genome shotgun (WGS) entry which is preliminary data.</text>
</comment>
<dbReference type="InterPro" id="IPR002052">
    <property type="entry name" value="DNA_methylase_N6_adenine_CS"/>
</dbReference>
<dbReference type="Pfam" id="PF25904">
    <property type="entry name" value="Tmrp11_N"/>
    <property type="match status" value="1"/>
</dbReference>
<dbReference type="PROSITE" id="PS00092">
    <property type="entry name" value="N6_MTASE"/>
    <property type="match status" value="1"/>
</dbReference>
<keyword evidence="2" id="KW-0963">Cytoplasm</keyword>
<evidence type="ECO:0000259" key="12">
    <source>
        <dbReference type="Pfam" id="PF25904"/>
    </source>
</evidence>
<evidence type="ECO:0000256" key="3">
    <source>
        <dbReference type="ARBA" id="ARBA00022555"/>
    </source>
</evidence>
<evidence type="ECO:0000256" key="6">
    <source>
        <dbReference type="ARBA" id="ARBA00022691"/>
    </source>
</evidence>
<evidence type="ECO:0000256" key="9">
    <source>
        <dbReference type="ARBA" id="ARBA00066937"/>
    </source>
</evidence>
<comment type="similarity">
    <text evidence="10">Belongs to the class I-like SAM-binding methyltransferase superfamily. TRM11 methyltransferase family.</text>
</comment>
<dbReference type="EC" id="2.1.1.214" evidence="9"/>
<sequence length="495" mass="54453">MASEEISNVTPGTTDTSPSSPPTMNYLVRLSQFHEDFRLAELQALAELHHIPITILSYTPTSPILLITAPSPAAAALLIQRAILTQSVYEHWGSGSSLEELHANVKTHSAHLWPLYATASWKFSIDSFQGGAARNSAERTALINTFRYLPLKGPIRMTDPDLELTIFEEYAPKAPHPHTYHFGRLLGGGARDLATKFDLKKRPYISTTSMAADLTLVTANIALAGPGKLFYDPFAGTGSFPLASAAFGAVSWGSDIDGRAVRGSGNDARDVKGRKRVGGERTWRGNFVFYGLEAGLGDVFSSDLTNTPLRRVGFREEDAGRKRLFDGVVCDPPYGVREGLRVLGCKDPESTPWVVEAGVSKYKDPAFIPPKKPYSFHAMLHDILHFASETLIDNGRLAFWMPTANDEAQELAVPTHPCLAVVSVCVQPFNRWSRRLITYRKLPDGDVAPEEVAAWLRVQAEGKRREEGVVSADELNPFRKGYFSKFVKDTPPPEA</sequence>
<feature type="region of interest" description="Disordered" evidence="11">
    <location>
        <begin position="1"/>
        <end position="22"/>
    </location>
</feature>
<dbReference type="PIRSF" id="PIRSF017259">
    <property type="entry name" value="tRNA_mtfrase_TRM11"/>
    <property type="match status" value="1"/>
</dbReference>
<dbReference type="Proteomes" id="UP001140453">
    <property type="component" value="Unassembled WGS sequence"/>
</dbReference>
<comment type="subcellular location">
    <subcellularLocation>
        <location evidence="1">Cytoplasm</location>
    </subcellularLocation>
</comment>
<dbReference type="Gene3D" id="3.40.50.150">
    <property type="entry name" value="Vaccinia Virus protein VP39"/>
    <property type="match status" value="1"/>
</dbReference>
<dbReference type="GO" id="GO:0032259">
    <property type="term" value="P:methylation"/>
    <property type="evidence" value="ECO:0007669"/>
    <property type="project" value="UniProtKB-UniRule"/>
</dbReference>
<keyword evidence="8 10" id="KW-0694">RNA-binding</keyword>
<evidence type="ECO:0000313" key="14">
    <source>
        <dbReference type="Proteomes" id="UP001140453"/>
    </source>
</evidence>
<keyword evidence="7 10" id="KW-0819">tRNA processing</keyword>
<dbReference type="PANTHER" id="PTHR13370">
    <property type="entry name" value="RNA METHYLASE-RELATED"/>
    <property type="match status" value="1"/>
</dbReference>
<evidence type="ECO:0000256" key="10">
    <source>
        <dbReference type="PROSITE-ProRule" id="PRU00959"/>
    </source>
</evidence>
<organism evidence="13 14">
    <name type="scientific">Gnomoniopsis smithogilvyi</name>
    <dbReference type="NCBI Taxonomy" id="1191159"/>
    <lineage>
        <taxon>Eukaryota</taxon>
        <taxon>Fungi</taxon>
        <taxon>Dikarya</taxon>
        <taxon>Ascomycota</taxon>
        <taxon>Pezizomycotina</taxon>
        <taxon>Sordariomycetes</taxon>
        <taxon>Sordariomycetidae</taxon>
        <taxon>Diaporthales</taxon>
        <taxon>Gnomoniaceae</taxon>
        <taxon>Gnomoniopsis</taxon>
    </lineage>
</organism>
<evidence type="ECO:0000256" key="4">
    <source>
        <dbReference type="ARBA" id="ARBA00022603"/>
    </source>
</evidence>
<reference evidence="13" key="1">
    <citation type="submission" date="2022-10" db="EMBL/GenBank/DDBJ databases">
        <title>Tapping the CABI collections for fungal endophytes: first genome assemblies for Collariella, Neodidymelliopsis, Ascochyta clinopodiicola, Didymella pomorum, Didymosphaeria variabile, Neocosmospora piperis and Neocucurbitaria cava.</title>
        <authorList>
            <person name="Hill R."/>
        </authorList>
    </citation>
    <scope>NUCLEOTIDE SEQUENCE</scope>
    <source>
        <strain evidence="13">IMI 355082</strain>
    </source>
</reference>
<dbReference type="InterPro" id="IPR029063">
    <property type="entry name" value="SAM-dependent_MTases_sf"/>
</dbReference>
<proteinExistence type="inferred from homology"/>
<keyword evidence="3 10" id="KW-0820">tRNA-binding</keyword>
<dbReference type="GO" id="GO:0008033">
    <property type="term" value="P:tRNA processing"/>
    <property type="evidence" value="ECO:0007669"/>
    <property type="project" value="UniProtKB-UniRule"/>
</dbReference>
<evidence type="ECO:0000256" key="7">
    <source>
        <dbReference type="ARBA" id="ARBA00022694"/>
    </source>
</evidence>
<dbReference type="PROSITE" id="PS51627">
    <property type="entry name" value="SAM_MT_TRM11"/>
    <property type="match status" value="1"/>
</dbReference>
<dbReference type="InterPro" id="IPR059073">
    <property type="entry name" value="TRMT11_N"/>
</dbReference>
<dbReference type="AlphaFoldDB" id="A0A9W9CSP6"/>
<dbReference type="GO" id="GO:0160102">
    <property type="term" value="F:tRNA (guanine(10)-N2)-methyltransferase activity"/>
    <property type="evidence" value="ECO:0007669"/>
    <property type="project" value="UniProtKB-EC"/>
</dbReference>
<dbReference type="InterPro" id="IPR016691">
    <property type="entry name" value="TRMT11"/>
</dbReference>
<evidence type="ECO:0000313" key="13">
    <source>
        <dbReference type="EMBL" id="KAJ4385421.1"/>
    </source>
</evidence>
<evidence type="ECO:0000256" key="1">
    <source>
        <dbReference type="ARBA" id="ARBA00004496"/>
    </source>
</evidence>